<dbReference type="Gene3D" id="3.90.550.10">
    <property type="entry name" value="Spore Coat Polysaccharide Biosynthesis Protein SpsA, Chain A"/>
    <property type="match status" value="1"/>
</dbReference>
<feature type="coiled-coil region" evidence="1">
    <location>
        <begin position="500"/>
        <end position="527"/>
    </location>
</feature>
<evidence type="ECO:0000256" key="1">
    <source>
        <dbReference type="SAM" id="Coils"/>
    </source>
</evidence>
<dbReference type="AlphaFoldDB" id="A0A6J7L5A7"/>
<name>A0A6J7L5A7_9ZZZZ</name>
<dbReference type="CDD" id="cd00761">
    <property type="entry name" value="Glyco_tranf_GTA_type"/>
    <property type="match status" value="1"/>
</dbReference>
<dbReference type="Pfam" id="PF13641">
    <property type="entry name" value="Glyco_tranf_2_3"/>
    <property type="match status" value="1"/>
</dbReference>
<proteinExistence type="predicted"/>
<evidence type="ECO:0000313" key="2">
    <source>
        <dbReference type="EMBL" id="CAB4963878.1"/>
    </source>
</evidence>
<dbReference type="InterPro" id="IPR029044">
    <property type="entry name" value="Nucleotide-diphossugar_trans"/>
</dbReference>
<accession>A0A6J7L5A7</accession>
<dbReference type="SUPFAM" id="SSF53448">
    <property type="entry name" value="Nucleotide-diphospho-sugar transferases"/>
    <property type="match status" value="1"/>
</dbReference>
<reference evidence="2" key="1">
    <citation type="submission" date="2020-05" db="EMBL/GenBank/DDBJ databases">
        <authorList>
            <person name="Chiriac C."/>
            <person name="Salcher M."/>
            <person name="Ghai R."/>
            <person name="Kavagutti S V."/>
        </authorList>
    </citation>
    <scope>NUCLEOTIDE SEQUENCE</scope>
</reference>
<dbReference type="PANTHER" id="PTHR43685:SF2">
    <property type="entry name" value="GLYCOSYLTRANSFERASE 2-LIKE DOMAIN-CONTAINING PROTEIN"/>
    <property type="match status" value="1"/>
</dbReference>
<protein>
    <submittedName>
        <fullName evidence="2">Unannotated protein</fullName>
    </submittedName>
</protein>
<dbReference type="PANTHER" id="PTHR43685">
    <property type="entry name" value="GLYCOSYLTRANSFERASE"/>
    <property type="match status" value="1"/>
</dbReference>
<keyword evidence="1" id="KW-0175">Coiled coil</keyword>
<sequence length="531" mass="55842">MTDVHLVLTAPAAGTVPDDEGVRTWLEALARVPAATRRVTGEGVRLPAATAEWAAALGVTISGDTDQADGVTVVARVGDLPSPRTLVLLAAAVSAERPVAVVAPWPDAPDDVACVAVHGIARAALRGAGAGDPAAVLASTGATPYVQHGTLVVPGGAAVPDPDAAGPQPAYGHPAALPATLLHRLLRQTGLPTPEPADTSPRPFLTVVTRTQGTRLLCLEEALTSLAAQACRDLEVVVAAHRVDAAGLAAVRAAVAAQPAWLRERVRVLDVQRPGRSAPLNDALDVARGRYVAVLDDDDLVTPRWVAAFAALEAQAAGTVLRAAALRQDVAPTRIDVDGVGEVVAAATGDPHLGWPVDFAMVDHLVDNATPVMALALPRGVVADLGERFDEELETTEDWDLLLRAAGVTGVTTSPEPTSVYRVWTEEEGSRSLHHGDTWQRGHDRVRARLAERVVLLGGAEADRLAAARERLAEEEAEKFRFAALNEQASADLVSVNEAVGVLRAQLAESEDKRRRLVERVQRLKARLAVE</sequence>
<dbReference type="EMBL" id="CAFBMW010000044">
    <property type="protein sequence ID" value="CAB4963878.1"/>
    <property type="molecule type" value="Genomic_DNA"/>
</dbReference>
<dbReference type="InterPro" id="IPR050834">
    <property type="entry name" value="Glycosyltransf_2"/>
</dbReference>
<organism evidence="2">
    <name type="scientific">freshwater metagenome</name>
    <dbReference type="NCBI Taxonomy" id="449393"/>
    <lineage>
        <taxon>unclassified sequences</taxon>
        <taxon>metagenomes</taxon>
        <taxon>ecological metagenomes</taxon>
    </lineage>
</organism>
<gene>
    <name evidence="2" type="ORF">UFOPK3662_03485</name>
</gene>